<evidence type="ECO:0000256" key="1">
    <source>
        <dbReference type="SAM" id="Phobius"/>
    </source>
</evidence>
<feature type="transmembrane region" description="Helical" evidence="1">
    <location>
        <begin position="157"/>
        <end position="178"/>
    </location>
</feature>
<name>A0ABN7SCF5_OIKDI</name>
<accession>A0ABN7SCF5</accession>
<proteinExistence type="predicted"/>
<feature type="transmembrane region" description="Helical" evidence="1">
    <location>
        <begin position="50"/>
        <end position="73"/>
    </location>
</feature>
<dbReference type="Proteomes" id="UP001158576">
    <property type="component" value="Chromosome XSR"/>
</dbReference>
<dbReference type="EMBL" id="OU015569">
    <property type="protein sequence ID" value="CAG5094955.1"/>
    <property type="molecule type" value="Genomic_DNA"/>
</dbReference>
<evidence type="ECO:0000313" key="3">
    <source>
        <dbReference type="Proteomes" id="UP001158576"/>
    </source>
</evidence>
<keyword evidence="3" id="KW-1185">Reference proteome</keyword>
<feature type="transmembrane region" description="Helical" evidence="1">
    <location>
        <begin position="6"/>
        <end position="25"/>
    </location>
</feature>
<reference evidence="2 3" key="1">
    <citation type="submission" date="2021-04" db="EMBL/GenBank/DDBJ databases">
        <authorList>
            <person name="Bliznina A."/>
        </authorList>
    </citation>
    <scope>NUCLEOTIDE SEQUENCE [LARGE SCALE GENOMIC DNA]</scope>
</reference>
<gene>
    <name evidence="2" type="ORF">OKIOD_LOCUS5519</name>
</gene>
<keyword evidence="1" id="KW-0472">Membrane</keyword>
<evidence type="ECO:0000313" key="2">
    <source>
        <dbReference type="EMBL" id="CAG5094955.1"/>
    </source>
</evidence>
<keyword evidence="1" id="KW-0812">Transmembrane</keyword>
<feature type="transmembrane region" description="Helical" evidence="1">
    <location>
        <begin position="102"/>
        <end position="125"/>
    </location>
</feature>
<organism evidence="2 3">
    <name type="scientific">Oikopleura dioica</name>
    <name type="common">Tunicate</name>
    <dbReference type="NCBI Taxonomy" id="34765"/>
    <lineage>
        <taxon>Eukaryota</taxon>
        <taxon>Metazoa</taxon>
        <taxon>Chordata</taxon>
        <taxon>Tunicata</taxon>
        <taxon>Appendicularia</taxon>
        <taxon>Copelata</taxon>
        <taxon>Oikopleuridae</taxon>
        <taxon>Oikopleura</taxon>
    </lineage>
</organism>
<sequence length="260" mass="29587">MESLAWFVNHWHSVLLILVSLTFLGEIDKLMNKKKNTCFSKVSAKIGTSFLYAGLMSCLILVVPIVLLVLVGLRTNGDFVRINQVTLSPVIVGDEFSEKFTFWTMLVFFILCPGILSIILSLAALQKVKCHIRCQEEEAENYSWNIPKKSLQNFRKYLLEVILRATFNFLVVVAWFFSVDWDPETHYFNPVRGLCSHLAWKIVVCFHSVPIFLKIPDFVGSIYHKKKAQDTSPKQAVQKTISVDTQKTNFSSISCSTPPS</sequence>
<keyword evidence="1" id="KW-1133">Transmembrane helix</keyword>
<protein>
    <submittedName>
        <fullName evidence="2">Oidioi.mRNA.OKI2018_I69.XSR.g13961.t1.cds</fullName>
    </submittedName>
</protein>